<evidence type="ECO:0000313" key="2">
    <source>
        <dbReference type="EMBL" id="OCB89470.1"/>
    </source>
</evidence>
<feature type="compositionally biased region" description="Basic and acidic residues" evidence="1">
    <location>
        <begin position="228"/>
        <end position="267"/>
    </location>
</feature>
<dbReference type="EMBL" id="LNZH02000155">
    <property type="protein sequence ID" value="OCB89470.1"/>
    <property type="molecule type" value="Genomic_DNA"/>
</dbReference>
<protein>
    <submittedName>
        <fullName evidence="2">Uncharacterized protein</fullName>
    </submittedName>
</protein>
<keyword evidence="3" id="KW-1185">Reference proteome</keyword>
<dbReference type="AlphaFoldDB" id="A0A9Q5I0K0"/>
<gene>
    <name evidence="2" type="ORF">A7U60_g3360</name>
</gene>
<feature type="compositionally biased region" description="Basic and acidic residues" evidence="1">
    <location>
        <begin position="172"/>
        <end position="202"/>
    </location>
</feature>
<organism evidence="2 3">
    <name type="scientific">Sanghuangporus baumii</name>
    <name type="common">Phellinus baumii</name>
    <dbReference type="NCBI Taxonomy" id="108892"/>
    <lineage>
        <taxon>Eukaryota</taxon>
        <taxon>Fungi</taxon>
        <taxon>Dikarya</taxon>
        <taxon>Basidiomycota</taxon>
        <taxon>Agaricomycotina</taxon>
        <taxon>Agaricomycetes</taxon>
        <taxon>Hymenochaetales</taxon>
        <taxon>Hymenochaetaceae</taxon>
        <taxon>Sanghuangporus</taxon>
    </lineage>
</organism>
<sequence length="368" mass="41863">MSQYTPHSRAKRHDTDTGSVKGSERAPKGNQTQGDQTEGDFARSAARSAYEGGEERGRERNDTERLGRERRKDRPGMTEDTREHSPAPGRNRHRRDESPSAASVKGDAETEKRGHRNFFSFGKKNKDKEKDGASMAEAATKASERRGREGESHVKTDKNIQKDRGTSPGAPHSEKLSGDGAKRTHPAERDADHRRRKEGKDPEYEDDLRHRKREGGHDSTRSPPHAAGGHETREERKERENREKPDRARERERDRHQDRRNGPEQHRPGTRGTLFQRFFDPEELDDDKPCEGCGKAQPHCKTCQQDLPRRHVLRRVLGREIDQTEEGIIEGPPCEECEQPTPLCEICGLPGGVLRERGQARARKEKPE</sequence>
<reference evidence="2" key="1">
    <citation type="submission" date="2016-06" db="EMBL/GenBank/DDBJ databases">
        <title>Draft Genome sequence of the fungus Inonotus baumii.</title>
        <authorList>
            <person name="Zhu H."/>
            <person name="Lin W."/>
        </authorList>
    </citation>
    <scope>NUCLEOTIDE SEQUENCE</scope>
    <source>
        <strain evidence="2">821</strain>
    </source>
</reference>
<evidence type="ECO:0000256" key="1">
    <source>
        <dbReference type="SAM" id="MobiDB-lite"/>
    </source>
</evidence>
<evidence type="ECO:0000313" key="3">
    <source>
        <dbReference type="Proteomes" id="UP000757232"/>
    </source>
</evidence>
<feature type="compositionally biased region" description="Basic and acidic residues" evidence="1">
    <location>
        <begin position="53"/>
        <end position="85"/>
    </location>
</feature>
<comment type="caution">
    <text evidence="2">The sequence shown here is derived from an EMBL/GenBank/DDBJ whole genome shotgun (WGS) entry which is preliminary data.</text>
</comment>
<feature type="region of interest" description="Disordered" evidence="1">
    <location>
        <begin position="1"/>
        <end position="276"/>
    </location>
</feature>
<feature type="compositionally biased region" description="Basic and acidic residues" evidence="1">
    <location>
        <begin position="142"/>
        <end position="165"/>
    </location>
</feature>
<accession>A0A9Q5I0K0</accession>
<name>A0A9Q5I0K0_SANBA</name>
<proteinExistence type="predicted"/>
<dbReference type="Proteomes" id="UP000757232">
    <property type="component" value="Unassembled WGS sequence"/>
</dbReference>